<evidence type="ECO:0000313" key="2">
    <source>
        <dbReference type="EMBL" id="MDI6099738.1"/>
    </source>
</evidence>
<sequence length="65" mass="6868">MNGEPLVSVVRGSLDDHEMAALVAILASRSTSVNSPTPPQPVSDWLRSSRPSAGPRSWRTSALPA</sequence>
<protein>
    <submittedName>
        <fullName evidence="2">Acyl-CoA carboxylase subunit epsilon</fullName>
    </submittedName>
</protein>
<dbReference type="RefSeq" id="WP_282760084.1">
    <property type="nucleotide sequence ID" value="NZ_JASCTH010000008.1"/>
</dbReference>
<gene>
    <name evidence="2" type="ORF">QLQ12_14135</name>
</gene>
<reference evidence="2 3" key="1">
    <citation type="submission" date="2023-05" db="EMBL/GenBank/DDBJ databases">
        <title>Actinoplanes sp. NEAU-A12 genome sequencing.</title>
        <authorList>
            <person name="Wang Z.-S."/>
        </authorList>
    </citation>
    <scope>NUCLEOTIDE SEQUENCE [LARGE SCALE GENOMIC DNA]</scope>
    <source>
        <strain evidence="2 3">NEAU-A12</strain>
    </source>
</reference>
<dbReference type="InterPro" id="IPR032716">
    <property type="entry name" value="ACC_epsilon"/>
</dbReference>
<comment type="caution">
    <text evidence="2">The sequence shown here is derived from an EMBL/GenBank/DDBJ whole genome shotgun (WGS) entry which is preliminary data.</text>
</comment>
<accession>A0ABT6WJ48</accession>
<evidence type="ECO:0000313" key="3">
    <source>
        <dbReference type="Proteomes" id="UP001241758"/>
    </source>
</evidence>
<evidence type="ECO:0000256" key="1">
    <source>
        <dbReference type="SAM" id="MobiDB-lite"/>
    </source>
</evidence>
<proteinExistence type="predicted"/>
<dbReference type="Proteomes" id="UP001241758">
    <property type="component" value="Unassembled WGS sequence"/>
</dbReference>
<feature type="region of interest" description="Disordered" evidence="1">
    <location>
        <begin position="28"/>
        <end position="65"/>
    </location>
</feature>
<dbReference type="Pfam" id="PF13822">
    <property type="entry name" value="ACC_epsilon"/>
    <property type="match status" value="1"/>
</dbReference>
<dbReference type="EMBL" id="JASCTH010000008">
    <property type="protein sequence ID" value="MDI6099738.1"/>
    <property type="molecule type" value="Genomic_DNA"/>
</dbReference>
<keyword evidence="3" id="KW-1185">Reference proteome</keyword>
<name>A0ABT6WJ48_9ACTN</name>
<organism evidence="2 3">
    <name type="scientific">Actinoplanes sandaracinus</name>
    <dbReference type="NCBI Taxonomy" id="3045177"/>
    <lineage>
        <taxon>Bacteria</taxon>
        <taxon>Bacillati</taxon>
        <taxon>Actinomycetota</taxon>
        <taxon>Actinomycetes</taxon>
        <taxon>Micromonosporales</taxon>
        <taxon>Micromonosporaceae</taxon>
        <taxon>Actinoplanes</taxon>
    </lineage>
</organism>